<dbReference type="AlphaFoldDB" id="A0A9P6PK59"/>
<dbReference type="PANTHER" id="PTHR33977:SF1">
    <property type="entry name" value="ZINC ION BINDING PROTEIN"/>
    <property type="match status" value="1"/>
</dbReference>
<keyword evidence="2" id="KW-1185">Reference proteome</keyword>
<gene>
    <name evidence="1" type="ORF">BG011_003424</name>
</gene>
<dbReference type="Proteomes" id="UP000726737">
    <property type="component" value="Unassembled WGS sequence"/>
</dbReference>
<dbReference type="PANTHER" id="PTHR33977">
    <property type="entry name" value="ZINC ION BINDING PROTEIN"/>
    <property type="match status" value="1"/>
</dbReference>
<accession>A0A9P6PK59</accession>
<sequence>LKAGSDVDPAYEAKRHQELVRLTYYYKHQGHILGNGDDFQYLRISSRMKNKIWDLIDAGLDVRHIRSNLMASSGDFRRQLENKTINRDDFITSEDVLSVVRSYWEKKAERHRTVVTSLCMWMDHLKSQGFFVFRAQNQRTVERLDAKGYRSTVGFASPWQLEQLQGNSEAIGLDSTHCVSKGAYELYTIIIQDPQTMRGIPVAFLLTEDKTAASLQLWLMELKKL</sequence>
<dbReference type="OrthoDB" id="2430203at2759"/>
<feature type="non-terminal residue" evidence="1">
    <location>
        <position position="1"/>
    </location>
</feature>
<protein>
    <recommendedName>
        <fullName evidence="3">MULE transposase domain-containing protein</fullName>
    </recommendedName>
</protein>
<reference evidence="1" key="1">
    <citation type="journal article" date="2020" name="Fungal Divers.">
        <title>Resolving the Mortierellaceae phylogeny through synthesis of multi-gene phylogenetics and phylogenomics.</title>
        <authorList>
            <person name="Vandepol N."/>
            <person name="Liber J."/>
            <person name="Desiro A."/>
            <person name="Na H."/>
            <person name="Kennedy M."/>
            <person name="Barry K."/>
            <person name="Grigoriev I.V."/>
            <person name="Miller A.N."/>
            <person name="O'Donnell K."/>
            <person name="Stajich J.E."/>
            <person name="Bonito G."/>
        </authorList>
    </citation>
    <scope>NUCLEOTIDE SEQUENCE</scope>
    <source>
        <strain evidence="1">KOD948</strain>
    </source>
</reference>
<dbReference type="EMBL" id="JAAAJA010002271">
    <property type="protein sequence ID" value="KAG0241899.1"/>
    <property type="molecule type" value="Genomic_DNA"/>
</dbReference>
<organism evidence="1 2">
    <name type="scientific">Mortierella polycephala</name>
    <dbReference type="NCBI Taxonomy" id="41804"/>
    <lineage>
        <taxon>Eukaryota</taxon>
        <taxon>Fungi</taxon>
        <taxon>Fungi incertae sedis</taxon>
        <taxon>Mucoromycota</taxon>
        <taxon>Mortierellomycotina</taxon>
        <taxon>Mortierellomycetes</taxon>
        <taxon>Mortierellales</taxon>
        <taxon>Mortierellaceae</taxon>
        <taxon>Mortierella</taxon>
    </lineage>
</organism>
<evidence type="ECO:0000313" key="1">
    <source>
        <dbReference type="EMBL" id="KAG0241899.1"/>
    </source>
</evidence>
<evidence type="ECO:0008006" key="3">
    <source>
        <dbReference type="Google" id="ProtNLM"/>
    </source>
</evidence>
<comment type="caution">
    <text evidence="1">The sequence shown here is derived from an EMBL/GenBank/DDBJ whole genome shotgun (WGS) entry which is preliminary data.</text>
</comment>
<feature type="non-terminal residue" evidence="1">
    <location>
        <position position="225"/>
    </location>
</feature>
<evidence type="ECO:0000313" key="2">
    <source>
        <dbReference type="Proteomes" id="UP000726737"/>
    </source>
</evidence>
<name>A0A9P6PK59_9FUNG</name>
<proteinExistence type="predicted"/>